<dbReference type="EMBL" id="JAUTXY010000009">
    <property type="protein sequence ID" value="MEE2059647.1"/>
    <property type="molecule type" value="Genomic_DNA"/>
</dbReference>
<dbReference type="PANTHER" id="PTHR30576:SF10">
    <property type="entry name" value="SLL5057 PROTEIN"/>
    <property type="match status" value="1"/>
</dbReference>
<keyword evidence="2" id="KW-1133">Transmembrane helix</keyword>
<evidence type="ECO:0000256" key="2">
    <source>
        <dbReference type="SAM" id="Phobius"/>
    </source>
</evidence>
<keyword evidence="4" id="KW-0808">Transferase</keyword>
<accession>A0ABU7LEG7</accession>
<feature type="domain" description="Bacterial sugar transferase" evidence="3">
    <location>
        <begin position="288"/>
        <end position="449"/>
    </location>
</feature>
<evidence type="ECO:0000313" key="4">
    <source>
        <dbReference type="EMBL" id="MEE2059647.1"/>
    </source>
</evidence>
<feature type="transmembrane region" description="Helical" evidence="2">
    <location>
        <begin position="20"/>
        <end position="38"/>
    </location>
</feature>
<evidence type="ECO:0000259" key="3">
    <source>
        <dbReference type="Pfam" id="PF02397"/>
    </source>
</evidence>
<dbReference type="InterPro" id="IPR003362">
    <property type="entry name" value="Bact_transf"/>
</dbReference>
<feature type="transmembrane region" description="Helical" evidence="2">
    <location>
        <begin position="50"/>
        <end position="67"/>
    </location>
</feature>
<protein>
    <submittedName>
        <fullName evidence="4">Sugar transferase</fullName>
    </submittedName>
</protein>
<evidence type="ECO:0000313" key="5">
    <source>
        <dbReference type="Proteomes" id="UP001336020"/>
    </source>
</evidence>
<dbReference type="Pfam" id="PF02397">
    <property type="entry name" value="Bac_transf"/>
    <property type="match status" value="1"/>
</dbReference>
<keyword evidence="5" id="KW-1185">Reference proteome</keyword>
<reference evidence="4 5" key="1">
    <citation type="submission" date="2023-07" db="EMBL/GenBank/DDBJ databases">
        <authorList>
            <person name="Girao M."/>
            <person name="Carvalho M.F."/>
        </authorList>
    </citation>
    <scope>NUCLEOTIDE SEQUENCE [LARGE SCALE GENOMIC DNA]</scope>
    <source>
        <strain evidence="4 5">YIM65754</strain>
    </source>
</reference>
<gene>
    <name evidence="4" type="ORF">Q7514_19190</name>
</gene>
<comment type="caution">
    <text evidence="4">The sequence shown here is derived from an EMBL/GenBank/DDBJ whole genome shotgun (WGS) entry which is preliminary data.</text>
</comment>
<dbReference type="Pfam" id="PF13727">
    <property type="entry name" value="CoA_binding_3"/>
    <property type="match status" value="1"/>
</dbReference>
<feature type="transmembrane region" description="Helical" evidence="2">
    <location>
        <begin position="294"/>
        <end position="316"/>
    </location>
</feature>
<evidence type="ECO:0000256" key="1">
    <source>
        <dbReference type="ARBA" id="ARBA00006464"/>
    </source>
</evidence>
<keyword evidence="2" id="KW-0812">Transmembrane</keyword>
<dbReference type="GO" id="GO:0016740">
    <property type="term" value="F:transferase activity"/>
    <property type="evidence" value="ECO:0007669"/>
    <property type="project" value="UniProtKB-KW"/>
</dbReference>
<proteinExistence type="inferred from homology"/>
<feature type="transmembrane region" description="Helical" evidence="2">
    <location>
        <begin position="88"/>
        <end position="104"/>
    </location>
</feature>
<feature type="transmembrane region" description="Helical" evidence="2">
    <location>
        <begin position="110"/>
        <end position="130"/>
    </location>
</feature>
<comment type="similarity">
    <text evidence="1">Belongs to the bacterial sugar transferase family.</text>
</comment>
<keyword evidence="2" id="KW-0472">Membrane</keyword>
<dbReference type="RefSeq" id="WP_330134870.1">
    <property type="nucleotide sequence ID" value="NZ_JAUTXY010000009.1"/>
</dbReference>
<organism evidence="4 5">
    <name type="scientific">Rhodococcus artemisiae</name>
    <dbReference type="NCBI Taxonomy" id="714159"/>
    <lineage>
        <taxon>Bacteria</taxon>
        <taxon>Bacillati</taxon>
        <taxon>Actinomycetota</taxon>
        <taxon>Actinomycetes</taxon>
        <taxon>Mycobacteriales</taxon>
        <taxon>Nocardiaceae</taxon>
        <taxon>Rhodococcus</taxon>
    </lineage>
</organism>
<name>A0ABU7LEG7_9NOCA</name>
<dbReference type="PANTHER" id="PTHR30576">
    <property type="entry name" value="COLANIC BIOSYNTHESIS UDP-GLUCOSE LIPID CARRIER TRANSFERASE"/>
    <property type="match status" value="1"/>
</dbReference>
<sequence length="455" mass="49996">MSDRIVRPARWERRYEVSVLCCDLLCLALANLIVAVGYHPTAGLADGQRVAVLVVCTVVTVLSISVQKVWDRRILGSGLEEYRRIVRAYLYAVAAAAILAYSLGADQARAYIFGALPLALVLTLAARKVLRIMVLRARRHGRYLRSVLVVGNAEEIHELVSRTNGSEESGWKVEGVCLAPVPEEDAPPVPRGSPVAIDDVPVLGTDADIIRVTEVHKFDAVALLPSDRCSCARMRKLERELEGVGVDLLVAPVLIDVVGPRLYISPLAGLPLLQMSAPRYSGPVWVVKNIVDRVFALLILVVISPVLVFVAAAIRLDGPGPVLLRHDRVGRDGRTFAMYAFRGDLESRWLGRFLRRHSVDELPELFNVVGGDMALVGPRTPVGSEPVRYGDGGGARRLVVKPGFTGLWRIGGRNNLSWEEAARADLRYIENWSFAMDLSILCRTFGVVVRGDRTY</sequence>
<dbReference type="Proteomes" id="UP001336020">
    <property type="component" value="Unassembled WGS sequence"/>
</dbReference>